<protein>
    <submittedName>
        <fullName evidence="17">Zinc finger protein 473</fullName>
    </submittedName>
</protein>
<evidence type="ECO:0000256" key="15">
    <source>
        <dbReference type="SAM" id="MobiDB-lite"/>
    </source>
</evidence>
<dbReference type="GO" id="GO:0005634">
    <property type="term" value="C:nucleus"/>
    <property type="evidence" value="ECO:0007669"/>
    <property type="project" value="UniProtKB-SubCell"/>
</dbReference>
<keyword evidence="8" id="KW-0805">Transcription regulation</keyword>
<dbReference type="FunFam" id="3.30.160.60:FF:000875">
    <property type="entry name" value="zinc finger protein 236 isoform X7"/>
    <property type="match status" value="1"/>
</dbReference>
<evidence type="ECO:0000256" key="3">
    <source>
        <dbReference type="ARBA" id="ARBA00006991"/>
    </source>
</evidence>
<comment type="similarity">
    <text evidence="3">Belongs to the krueppel C2H2-type zinc-finger protein family.</text>
</comment>
<feature type="domain" description="C2H2-type" evidence="16">
    <location>
        <begin position="485"/>
        <end position="512"/>
    </location>
</feature>
<comment type="subcellular location">
    <subcellularLocation>
        <location evidence="2">Nucleus</location>
    </subcellularLocation>
</comment>
<dbReference type="FunFam" id="3.30.160.60:FF:001011">
    <property type="entry name" value="Zinc finger protein 793"/>
    <property type="match status" value="1"/>
</dbReference>
<dbReference type="EMBL" id="KN123228">
    <property type="protein sequence ID" value="KFO26187.1"/>
    <property type="molecule type" value="Genomic_DNA"/>
</dbReference>
<gene>
    <name evidence="17" type="ORF">H920_12344</name>
</gene>
<evidence type="ECO:0000256" key="10">
    <source>
        <dbReference type="ARBA" id="ARBA00023163"/>
    </source>
</evidence>
<evidence type="ECO:0000256" key="7">
    <source>
        <dbReference type="ARBA" id="ARBA00022833"/>
    </source>
</evidence>
<dbReference type="PANTHER" id="PTHR24381:SF393">
    <property type="entry name" value="CHROMATIN-LINKED ADAPTOR FOR MSL PROTEINS, ISOFORM B"/>
    <property type="match status" value="1"/>
</dbReference>
<feature type="domain" description="C2H2-type" evidence="16">
    <location>
        <begin position="900"/>
        <end position="925"/>
    </location>
</feature>
<dbReference type="Pfam" id="PF01352">
    <property type="entry name" value="KRAB"/>
    <property type="match status" value="1"/>
</dbReference>
<dbReference type="FunFam" id="3.30.160.60:FF:000029">
    <property type="entry name" value="GLI family zinc finger 4"/>
    <property type="match status" value="1"/>
</dbReference>
<dbReference type="eggNOG" id="KOG1721">
    <property type="taxonomic scope" value="Eukaryota"/>
</dbReference>
<evidence type="ECO:0000256" key="2">
    <source>
        <dbReference type="ARBA" id="ARBA00004123"/>
    </source>
</evidence>
<dbReference type="SMART" id="SM00355">
    <property type="entry name" value="ZnF_C2H2"/>
    <property type="match status" value="20"/>
</dbReference>
<dbReference type="GO" id="GO:0022603">
    <property type="term" value="P:regulation of anatomical structure morphogenesis"/>
    <property type="evidence" value="ECO:0007669"/>
    <property type="project" value="UniProtKB-ARBA"/>
</dbReference>
<dbReference type="FunFam" id="3.30.160.60:FF:000060">
    <property type="entry name" value="zinc finger protein 436"/>
    <property type="match status" value="1"/>
</dbReference>
<dbReference type="PANTHER" id="PTHR24381">
    <property type="entry name" value="ZINC FINGER PROTEIN"/>
    <property type="match status" value="1"/>
</dbReference>
<evidence type="ECO:0000256" key="8">
    <source>
        <dbReference type="ARBA" id="ARBA00023015"/>
    </source>
</evidence>
<dbReference type="STRING" id="885580.ENSFDAP00000003226"/>
<feature type="domain" description="C2H2-type" evidence="16">
    <location>
        <begin position="374"/>
        <end position="401"/>
    </location>
</feature>
<feature type="domain" description="C2H2-type" evidence="16">
    <location>
        <begin position="457"/>
        <end position="484"/>
    </location>
</feature>
<keyword evidence="9" id="KW-0238">DNA-binding</keyword>
<dbReference type="PROSITE" id="PS00028">
    <property type="entry name" value="ZINC_FINGER_C2H2_1"/>
    <property type="match status" value="20"/>
</dbReference>
<feature type="domain" description="C2H2-type" evidence="16">
    <location>
        <begin position="265"/>
        <end position="292"/>
    </location>
</feature>
<feature type="domain" description="C2H2-type" evidence="16">
    <location>
        <begin position="732"/>
        <end position="759"/>
    </location>
</feature>
<dbReference type="FunFam" id="3.30.160.60:FF:002090">
    <property type="entry name" value="Zinc finger protein 473"/>
    <property type="match status" value="2"/>
</dbReference>
<sequence length="925" mass="105044">MGARTAFREIESGCLARRVLGKEAPGASLGAGNCCEEARVTCSVSCSPPPRTTSINPTDGSVEDFATHNTAMDFTLEDWEQLGLDRGDLFWDTALDNYQNLFLLNPPRPSPTSHPDGEEELEALMRGSLEAVGPDMPETKNAPLKQNFLEEGLSQGIMEVFCKDDPWNSRLEVCVDESWLGSLQEDPESLLKSVIVNNKESTTESSSHELESGLSPFLLSTGEDSVMPVTEKSLASAESKEYRCAFACNAEQRQQDAVQGEEKPYRCSECEDSFSQGNHLIQHWIPHVREEPSAHEEDQGEFCLTSYLVMHPVTHTGHICKECGKTFSQNIHLQQHQKIHTREIPCKSQGGSCTSSHRGEPVKCQKTTGSAKSFKCNKCDMTFTQALHLIGHRKTHTQKHYECATCQAVFTLRKHFMQHQKTHAAKTTSQCPECGKTFRQRLSLIKHQAIHTGEKPYKCDECGKTFSHTSTLKIHQKVHSRERPYKCSECGKAFSRKTHLHEHQQIHTGSKPHKCLECVRSFSRPSHLIRHQATHATERLFGCAECKQTFGNKENLVQHQKIHTIEAPYVCLECGERFVSNSTLNCHLSVHAKEKQRFNGSRKVLDQSPGQTEDPRRDEKYFKCNKCGKAFNHNRYLTQHKKIHTREQVFECNQCEEAFSQRTQLLCHQRMHSGKRPHECGEDGEVVPSASLTGHQPSQSEHPFKCNECGNTFSQNTHLSEHQLIHTAKKLFKCNECDRVFTQSNYLVQHQKAHVTKKHFLCSECGKMFHQSSCFSKHLRTHSGERPFECGDCGKAFGMNAELIRHRRVHTGEKPYLCQDCGKAFSQSSCLSIHRRVHTGEKPYVCSKCGKAFTQRANLTQHERIHTGEKPYSCGVCGKTFGFSAHLTQHQRSHTQEKPYQCQHCQKVFKCFFTLVRHQRLHARK</sequence>
<feature type="domain" description="C2H2-type" evidence="16">
    <location>
        <begin position="844"/>
        <end position="871"/>
    </location>
</feature>
<feature type="domain" description="C2H2-type" evidence="16">
    <location>
        <begin position="622"/>
        <end position="649"/>
    </location>
</feature>
<dbReference type="InterPro" id="IPR036236">
    <property type="entry name" value="Znf_C2H2_sf"/>
</dbReference>
<dbReference type="Proteomes" id="UP000028990">
    <property type="component" value="Unassembled WGS sequence"/>
</dbReference>
<evidence type="ECO:0000313" key="17">
    <source>
        <dbReference type="EMBL" id="KFO26187.1"/>
    </source>
</evidence>
<dbReference type="FunFam" id="3.30.160.60:FF:000446">
    <property type="entry name" value="Zinc finger protein"/>
    <property type="match status" value="1"/>
</dbReference>
<dbReference type="CDD" id="cd07765">
    <property type="entry name" value="KRAB_A-box"/>
    <property type="match status" value="1"/>
</dbReference>
<dbReference type="GO" id="GO:0008270">
    <property type="term" value="F:zinc ion binding"/>
    <property type="evidence" value="ECO:0007669"/>
    <property type="project" value="UniProtKB-KW"/>
</dbReference>
<dbReference type="InterPro" id="IPR001909">
    <property type="entry name" value="KRAB"/>
</dbReference>
<dbReference type="FunFam" id="3.30.160.60:FF:000038">
    <property type="entry name" value="Zinc finger protein 624"/>
    <property type="match status" value="1"/>
</dbReference>
<evidence type="ECO:0000256" key="6">
    <source>
        <dbReference type="ARBA" id="ARBA00022771"/>
    </source>
</evidence>
<dbReference type="FunFam" id="3.30.160.60:FF:000384">
    <property type="entry name" value="Zinc finger protein 550"/>
    <property type="match status" value="1"/>
</dbReference>
<accession>A0A091D587</accession>
<keyword evidence="11" id="KW-0539">Nucleus</keyword>
<dbReference type="SUPFAM" id="SSF109640">
    <property type="entry name" value="KRAB domain (Kruppel-associated box)"/>
    <property type="match status" value="1"/>
</dbReference>
<comment type="subunit">
    <text evidence="13">Interacts with the SLBP/pre-mRNA complex but not with SLBP alone. Interacts with LSM11 in a U7 snRNP-dependent manner.</text>
</comment>
<keyword evidence="4" id="KW-0479">Metal-binding</keyword>
<dbReference type="GO" id="GO:0000981">
    <property type="term" value="F:DNA-binding transcription factor activity, RNA polymerase II-specific"/>
    <property type="evidence" value="ECO:0007669"/>
    <property type="project" value="TreeGrafter"/>
</dbReference>
<keyword evidence="6 14" id="KW-0863">Zinc-finger</keyword>
<dbReference type="AlphaFoldDB" id="A0A091D587"/>
<feature type="domain" description="C2H2-type" evidence="16">
    <location>
        <begin position="569"/>
        <end position="596"/>
    </location>
</feature>
<feature type="domain" description="C2H2-type" evidence="16">
    <location>
        <begin position="760"/>
        <end position="787"/>
    </location>
</feature>
<dbReference type="Pfam" id="PF00096">
    <property type="entry name" value="zf-C2H2"/>
    <property type="match status" value="15"/>
</dbReference>
<proteinExistence type="inferred from homology"/>
<feature type="domain" description="C2H2-type" evidence="16">
    <location>
        <begin position="816"/>
        <end position="843"/>
    </location>
</feature>
<feature type="domain" description="C2H2-type" evidence="16">
    <location>
        <begin position="650"/>
        <end position="677"/>
    </location>
</feature>
<feature type="domain" description="C2H2-type" evidence="16">
    <location>
        <begin position="704"/>
        <end position="731"/>
    </location>
</feature>
<comment type="function">
    <text evidence="12">Involved in histone 3'-end pre-mRNA processing by associating with U7 snRNP and interacting with SLBP/pre-mRNA complex. Increases histone 3'-end pre-mRNA processing but has no effect on U7 snRNP levels, when overexpressed. Required for cell cycle progression from G1 to S phases.</text>
</comment>
<evidence type="ECO:0000256" key="9">
    <source>
        <dbReference type="ARBA" id="ARBA00023125"/>
    </source>
</evidence>
<evidence type="ECO:0000259" key="16">
    <source>
        <dbReference type="PROSITE" id="PS50157"/>
    </source>
</evidence>
<dbReference type="GO" id="GO:0000977">
    <property type="term" value="F:RNA polymerase II transcription regulatory region sequence-specific DNA binding"/>
    <property type="evidence" value="ECO:0007669"/>
    <property type="project" value="TreeGrafter"/>
</dbReference>
<feature type="region of interest" description="Disordered" evidence="15">
    <location>
        <begin position="597"/>
        <end position="617"/>
    </location>
</feature>
<feature type="domain" description="C2H2-type" evidence="16">
    <location>
        <begin position="872"/>
        <end position="899"/>
    </location>
</feature>
<feature type="domain" description="C2H2-type" evidence="16">
    <location>
        <begin position="429"/>
        <end position="456"/>
    </location>
</feature>
<evidence type="ECO:0000256" key="12">
    <source>
        <dbReference type="ARBA" id="ARBA00054787"/>
    </source>
</evidence>
<evidence type="ECO:0000256" key="13">
    <source>
        <dbReference type="ARBA" id="ARBA00062613"/>
    </source>
</evidence>
<dbReference type="SUPFAM" id="SSF57667">
    <property type="entry name" value="beta-beta-alpha zinc fingers"/>
    <property type="match status" value="12"/>
</dbReference>
<keyword evidence="5" id="KW-0677">Repeat</keyword>
<dbReference type="FunFam" id="3.30.160.60:FF:001270">
    <property type="entry name" value="zinc finger protein 583 isoform X1"/>
    <property type="match status" value="1"/>
</dbReference>
<evidence type="ECO:0000313" key="18">
    <source>
        <dbReference type="Proteomes" id="UP000028990"/>
    </source>
</evidence>
<reference evidence="17 18" key="1">
    <citation type="submission" date="2013-11" db="EMBL/GenBank/DDBJ databases">
        <title>The Damaraland mole rat (Fukomys damarensis) genome and evolution of African mole rats.</title>
        <authorList>
            <person name="Gladyshev V.N."/>
            <person name="Fang X."/>
        </authorList>
    </citation>
    <scope>NUCLEOTIDE SEQUENCE [LARGE SCALE GENOMIC DNA]</scope>
    <source>
        <tissue evidence="17">Liver</tissue>
    </source>
</reference>
<dbReference type="FunFam" id="3.30.160.60:FF:000340">
    <property type="entry name" value="zinc finger protein 473 isoform X1"/>
    <property type="match status" value="1"/>
</dbReference>
<organism evidence="17 18">
    <name type="scientific">Fukomys damarensis</name>
    <name type="common">Damaraland mole rat</name>
    <name type="synonym">Cryptomys damarensis</name>
    <dbReference type="NCBI Taxonomy" id="885580"/>
    <lineage>
        <taxon>Eukaryota</taxon>
        <taxon>Metazoa</taxon>
        <taxon>Chordata</taxon>
        <taxon>Craniata</taxon>
        <taxon>Vertebrata</taxon>
        <taxon>Euteleostomi</taxon>
        <taxon>Mammalia</taxon>
        <taxon>Eutheria</taxon>
        <taxon>Euarchontoglires</taxon>
        <taxon>Glires</taxon>
        <taxon>Rodentia</taxon>
        <taxon>Hystricomorpha</taxon>
        <taxon>Bathyergidae</taxon>
        <taxon>Fukomys</taxon>
    </lineage>
</organism>
<evidence type="ECO:0000256" key="11">
    <source>
        <dbReference type="ARBA" id="ARBA00023242"/>
    </source>
</evidence>
<keyword evidence="10" id="KW-0804">Transcription</keyword>
<feature type="domain" description="C2H2-type" evidence="16">
    <location>
        <begin position="788"/>
        <end position="815"/>
    </location>
</feature>
<feature type="domain" description="C2H2-type" evidence="16">
    <location>
        <begin position="318"/>
        <end position="345"/>
    </location>
</feature>
<keyword evidence="7" id="KW-0862">Zinc</keyword>
<dbReference type="FunFam" id="3.30.160.60:FF:000052">
    <property type="entry name" value="zinc finger protein 546 isoform X1"/>
    <property type="match status" value="1"/>
</dbReference>
<evidence type="ECO:0000256" key="5">
    <source>
        <dbReference type="ARBA" id="ARBA00022737"/>
    </source>
</evidence>
<dbReference type="FunFam" id="3.30.160.60:FF:000003">
    <property type="entry name" value="Zinc finger protein 3 homolog"/>
    <property type="match status" value="1"/>
</dbReference>
<dbReference type="InterPro" id="IPR036051">
    <property type="entry name" value="KRAB_dom_sf"/>
</dbReference>
<dbReference type="FunFam" id="3.30.160.60:FF:000100">
    <property type="entry name" value="Zinc finger 45-like"/>
    <property type="match status" value="1"/>
</dbReference>
<evidence type="ECO:0000256" key="14">
    <source>
        <dbReference type="PROSITE-ProRule" id="PRU00042"/>
    </source>
</evidence>
<feature type="domain" description="C2H2-type" evidence="16">
    <location>
        <begin position="513"/>
        <end position="540"/>
    </location>
</feature>
<dbReference type="FunFam" id="3.30.160.60:FF:002343">
    <property type="entry name" value="Zinc finger protein 33A"/>
    <property type="match status" value="1"/>
</dbReference>
<evidence type="ECO:0000256" key="4">
    <source>
        <dbReference type="ARBA" id="ARBA00022723"/>
    </source>
</evidence>
<comment type="function">
    <text evidence="1">May be involved in transcriptional regulation.</text>
</comment>
<dbReference type="FunFam" id="3.30.160.60:FF:000005">
    <property type="entry name" value="Zinc finger protein 14 homolog"/>
    <property type="match status" value="1"/>
</dbReference>
<dbReference type="FunFam" id="3.30.160.60:FF:000690">
    <property type="entry name" value="Zinc finger protein 354C"/>
    <property type="match status" value="1"/>
</dbReference>
<feature type="domain" description="C2H2-type" evidence="16">
    <location>
        <begin position="401"/>
        <end position="428"/>
    </location>
</feature>
<dbReference type="Gene3D" id="3.30.160.60">
    <property type="entry name" value="Classic Zinc Finger"/>
    <property type="match status" value="19"/>
</dbReference>
<name>A0A091D587_FUKDA</name>
<keyword evidence="18" id="KW-1185">Reference proteome</keyword>
<evidence type="ECO:0000256" key="1">
    <source>
        <dbReference type="ARBA" id="ARBA00003767"/>
    </source>
</evidence>
<dbReference type="PROSITE" id="PS50157">
    <property type="entry name" value="ZINC_FINGER_C2H2_2"/>
    <property type="match status" value="20"/>
</dbReference>
<feature type="domain" description="C2H2-type" evidence="16">
    <location>
        <begin position="541"/>
        <end position="568"/>
    </location>
</feature>
<dbReference type="InterPro" id="IPR013087">
    <property type="entry name" value="Znf_C2H2_type"/>
</dbReference>